<feature type="domain" description="AsmA" evidence="2">
    <location>
        <begin position="1"/>
        <end position="207"/>
    </location>
</feature>
<dbReference type="AlphaFoldDB" id="A0A244CL63"/>
<keyword evidence="1" id="KW-0472">Membrane</keyword>
<dbReference type="InterPro" id="IPR052894">
    <property type="entry name" value="AsmA-related"/>
</dbReference>
<gene>
    <name evidence="3" type="ORF">B1199_20280</name>
</gene>
<comment type="caution">
    <text evidence="3">The sequence shown here is derived from an EMBL/GenBank/DDBJ whole genome shotgun (WGS) entry which is preliminary data.</text>
</comment>
<reference evidence="3 4" key="1">
    <citation type="submission" date="2017-02" db="EMBL/GenBank/DDBJ databases">
        <title>Pseudoalteromonas ulvae TC14 Genome.</title>
        <authorList>
            <person name="Molmeret M."/>
        </authorList>
    </citation>
    <scope>NUCLEOTIDE SEQUENCE [LARGE SCALE GENOMIC DNA]</scope>
    <source>
        <strain evidence="3">TC14</strain>
    </source>
</reference>
<keyword evidence="4" id="KW-1185">Reference proteome</keyword>
<sequence>MKTLLKIFAGVVVALVLLIIAIPFLLPVDYIFEKVSTSVEQTTGRTLTIKGEKSLSVFPSLKLELNDVRLANLKASNQSDMVSMKQLAIHIPYLSVLSGDVELEKFVIQQPRILLEKMSDGQVNWQLVQPTSTPTPSKAQAPQSADLPEGFDIMLGEVAIYDGEIQYVDHQAGTQTELTAVNISIELPSLFKDLSIKGQVTYMNEAFKLNTQLSTPAKVIQGADFSLRNEMSSSLLSVNFDGDIFKAGEEFKGSVYVKGSSIKNILSWQNIALEAKENAFNQFELDAQIHAYQETLTLSSIKMALDELAMTGNASIVTTAAPSISAKMDLGMLDLNPYLPVAQAQEDNSEKQSEVAQPIIWDDTELDLSGLNAINADIKVKSTGLIANKITLGENAFSVQLNKGIAKLAMTEFNAYSGKGVGSVIVNANQAPYKITTDFKLIGIDAEPLLSDAAGFDKLMGKGELNWQLTTQGKSQKAFMSQLAGDASFSFNDGAVKGANIAALVRKAKEMLKGDLSAVKDGLNAGFDKSQQTDFTALTGSMKFNNGVGNNTDLYLASPLIRITGSGTVDLPKTQLSYRLVTGIVDSIEGQGTKDTSTGFKIPVKIKGPFHDVSINLDMGKAAEDEVKNKAKDKIKDKLKGLFG</sequence>
<evidence type="ECO:0000313" key="3">
    <source>
        <dbReference type="EMBL" id="OUL56042.1"/>
    </source>
</evidence>
<organism evidence="3 4">
    <name type="scientific">Pseudoalteromonas ulvae</name>
    <dbReference type="NCBI Taxonomy" id="107327"/>
    <lineage>
        <taxon>Bacteria</taxon>
        <taxon>Pseudomonadati</taxon>
        <taxon>Pseudomonadota</taxon>
        <taxon>Gammaproteobacteria</taxon>
        <taxon>Alteromonadales</taxon>
        <taxon>Pseudoalteromonadaceae</taxon>
        <taxon>Pseudoalteromonas</taxon>
    </lineage>
</organism>
<dbReference type="OrthoDB" id="9766390at2"/>
<dbReference type="PANTHER" id="PTHR30441">
    <property type="entry name" value="DUF748 DOMAIN-CONTAINING PROTEIN"/>
    <property type="match status" value="1"/>
</dbReference>
<keyword evidence="1" id="KW-1133">Transmembrane helix</keyword>
<protein>
    <submittedName>
        <fullName evidence="3">Membrane assembly protein AsmA</fullName>
    </submittedName>
</protein>
<dbReference type="GO" id="GO:0005886">
    <property type="term" value="C:plasma membrane"/>
    <property type="evidence" value="ECO:0007669"/>
    <property type="project" value="TreeGrafter"/>
</dbReference>
<keyword evidence="1" id="KW-0812">Transmembrane</keyword>
<feature type="transmembrane region" description="Helical" evidence="1">
    <location>
        <begin position="7"/>
        <end position="26"/>
    </location>
</feature>
<accession>A0A244CL63</accession>
<name>A0A244CL63_PSEDV</name>
<dbReference type="EMBL" id="MWPV01000008">
    <property type="protein sequence ID" value="OUL56042.1"/>
    <property type="molecule type" value="Genomic_DNA"/>
</dbReference>
<evidence type="ECO:0000259" key="2">
    <source>
        <dbReference type="Pfam" id="PF05170"/>
    </source>
</evidence>
<evidence type="ECO:0000313" key="4">
    <source>
        <dbReference type="Proteomes" id="UP000194841"/>
    </source>
</evidence>
<dbReference type="InterPro" id="IPR007844">
    <property type="entry name" value="AsmA"/>
</dbReference>
<dbReference type="Pfam" id="PF05170">
    <property type="entry name" value="AsmA"/>
    <property type="match status" value="2"/>
</dbReference>
<dbReference type="GO" id="GO:0090313">
    <property type="term" value="P:regulation of protein targeting to membrane"/>
    <property type="evidence" value="ECO:0007669"/>
    <property type="project" value="TreeGrafter"/>
</dbReference>
<dbReference type="Proteomes" id="UP000194841">
    <property type="component" value="Unassembled WGS sequence"/>
</dbReference>
<dbReference type="PANTHER" id="PTHR30441:SF4">
    <property type="entry name" value="PROTEIN ASMA"/>
    <property type="match status" value="1"/>
</dbReference>
<evidence type="ECO:0000256" key="1">
    <source>
        <dbReference type="SAM" id="Phobius"/>
    </source>
</evidence>
<proteinExistence type="predicted"/>
<feature type="domain" description="AsmA" evidence="2">
    <location>
        <begin position="277"/>
        <end position="554"/>
    </location>
</feature>
<dbReference type="RefSeq" id="WP_086745961.1">
    <property type="nucleotide sequence ID" value="NZ_MWPV01000008.1"/>
</dbReference>